<dbReference type="Proteomes" id="UP000095787">
    <property type="component" value="Unassembled WGS sequence"/>
</dbReference>
<sequence length="139" mass="15157">MDNNSNKNREKIITFIICSVLIIAVLSIIAVFSGAIMRLLGFEYESVGSFILYFVIASIVSYPMNLIAGALPKALLNLDRITRKTAVCVYVLLDTITTFFGFYIVDYFMPSISANTVSLIVAALGFALLGISDVKKKGA</sequence>
<feature type="transmembrane region" description="Helical" evidence="1">
    <location>
        <begin position="87"/>
        <end position="105"/>
    </location>
</feature>
<keyword evidence="1" id="KW-0472">Membrane</keyword>
<keyword evidence="1" id="KW-0812">Transmembrane</keyword>
<dbReference type="RefSeq" id="WP_009320845.1">
    <property type="nucleotide sequence ID" value="NZ_JAQECH010000027.1"/>
</dbReference>
<dbReference type="EMBL" id="CYZO01000045">
    <property type="protein sequence ID" value="CUO41350.1"/>
    <property type="molecule type" value="Genomic_DNA"/>
</dbReference>
<feature type="transmembrane region" description="Helical" evidence="1">
    <location>
        <begin position="50"/>
        <end position="75"/>
    </location>
</feature>
<dbReference type="Pfam" id="PF14184">
    <property type="entry name" value="YrvL"/>
    <property type="match status" value="1"/>
</dbReference>
<evidence type="ECO:0000313" key="2">
    <source>
        <dbReference type="EMBL" id="CUO41350.1"/>
    </source>
</evidence>
<feature type="transmembrane region" description="Helical" evidence="1">
    <location>
        <begin position="12"/>
        <end position="38"/>
    </location>
</feature>
<dbReference type="AlphaFoldDB" id="A0A174EZ85"/>
<dbReference type="InterPro" id="IPR025912">
    <property type="entry name" value="YrvL"/>
</dbReference>
<name>A0A174EZ85_9FIRM</name>
<evidence type="ECO:0008006" key="4">
    <source>
        <dbReference type="Google" id="ProtNLM"/>
    </source>
</evidence>
<evidence type="ECO:0000256" key="1">
    <source>
        <dbReference type="SAM" id="Phobius"/>
    </source>
</evidence>
<feature type="transmembrane region" description="Helical" evidence="1">
    <location>
        <begin position="111"/>
        <end position="131"/>
    </location>
</feature>
<protein>
    <recommendedName>
        <fullName evidence="4">Regulatory protein YrvL</fullName>
    </recommendedName>
</protein>
<evidence type="ECO:0000313" key="3">
    <source>
        <dbReference type="Proteomes" id="UP000095787"/>
    </source>
</evidence>
<organism evidence="2 3">
    <name type="scientific">[Ruminococcus] torques</name>
    <dbReference type="NCBI Taxonomy" id="33039"/>
    <lineage>
        <taxon>Bacteria</taxon>
        <taxon>Bacillati</taxon>
        <taxon>Bacillota</taxon>
        <taxon>Clostridia</taxon>
        <taxon>Lachnospirales</taxon>
        <taxon>Lachnospiraceae</taxon>
        <taxon>Mediterraneibacter</taxon>
    </lineage>
</organism>
<proteinExistence type="predicted"/>
<gene>
    <name evidence="2" type="ORF">ERS852456_02491</name>
</gene>
<accession>A0A174EZ85</accession>
<reference evidence="2 3" key="1">
    <citation type="submission" date="2015-09" db="EMBL/GenBank/DDBJ databases">
        <authorList>
            <consortium name="Pathogen Informatics"/>
        </authorList>
    </citation>
    <scope>NUCLEOTIDE SEQUENCE [LARGE SCALE GENOMIC DNA]</scope>
    <source>
        <strain evidence="2 3">2789STDY5834841</strain>
    </source>
</reference>
<keyword evidence="1" id="KW-1133">Transmembrane helix</keyword>